<dbReference type="Proteomes" id="UP000001542">
    <property type="component" value="Unassembled WGS sequence"/>
</dbReference>
<keyword evidence="11" id="KW-1185">Reference proteome</keyword>
<sequence>MVKAFLSPVYSPFRLLLGAIFVIISFVTTYFSFPSDVPPQTGVQYTKIPKGVWILYSGTFGNPENDSRWIHWRYPKGEYSNDWYEPPLNVPSLTYPQLGLYSSHDESVIRTHCQQISEAGIEAIILCWWGKNSTDRFLDDTDGYSDKTMELLLKIAPEFKLKVGIQIQPHQKRNATVVVEEIQYILDKYATNPNYLTVNKRPVIIIYEFFSIKDAKLTCNQFKNNPYIIGSVTQKSDIASNLENCMEAMFTYFAAIDTTWSSKTKEWEGVSKDVRSRGLAFIPGIGPGHDRGKVDHWNKAERSRESGKYYRDRWEDAIRVKADTIIINSFNNWVDNSHIEPAVNRSGFEFSHRSWAEANNPDLYLEITRNYSVKYLYS</sequence>
<dbReference type="PANTHER" id="PTHR13572">
    <property type="entry name" value="ENDO-ALPHA-1,2-MANNOSIDASE"/>
    <property type="match status" value="1"/>
</dbReference>
<dbReference type="VEuPathDB" id="TrichDB:TVAG_040840"/>
<dbReference type="KEGG" id="tva:4760774"/>
<dbReference type="eggNOG" id="ENOG502QPJV">
    <property type="taxonomic scope" value="Eukaryota"/>
</dbReference>
<evidence type="ECO:0000313" key="11">
    <source>
        <dbReference type="Proteomes" id="UP000001542"/>
    </source>
</evidence>
<dbReference type="RefSeq" id="XP_001315157.1">
    <property type="nucleotide sequence ID" value="XM_001315122.1"/>
</dbReference>
<proteinExistence type="inferred from homology"/>
<protein>
    <submittedName>
        <fullName evidence="10">Glycoprotein endo-alpha-1,2-mannosidase, putative</fullName>
    </submittedName>
</protein>
<evidence type="ECO:0000256" key="4">
    <source>
        <dbReference type="ARBA" id="ARBA00022801"/>
    </source>
</evidence>
<dbReference type="Gene3D" id="3.20.20.80">
    <property type="entry name" value="Glycosidases"/>
    <property type="match status" value="1"/>
</dbReference>
<dbReference type="SMR" id="A2EWP6"/>
<reference evidence="10" key="1">
    <citation type="submission" date="2006-10" db="EMBL/GenBank/DDBJ databases">
        <authorList>
            <person name="Amadeo P."/>
            <person name="Zhao Q."/>
            <person name="Wortman J."/>
            <person name="Fraser-Liggett C."/>
            <person name="Carlton J."/>
        </authorList>
    </citation>
    <scope>NUCLEOTIDE SEQUENCE</scope>
    <source>
        <strain evidence="10">G3</strain>
    </source>
</reference>
<dbReference type="GO" id="GO:0004559">
    <property type="term" value="F:alpha-mannosidase activity"/>
    <property type="evidence" value="ECO:0000318"/>
    <property type="project" value="GO_Central"/>
</dbReference>
<accession>A2EWP6</accession>
<comment type="subcellular location">
    <subcellularLocation>
        <location evidence="1">Golgi apparatus membrane</location>
        <topology evidence="1">Single-pass type II membrane protein</topology>
    </subcellularLocation>
</comment>
<evidence type="ECO:0000256" key="1">
    <source>
        <dbReference type="ARBA" id="ARBA00004323"/>
    </source>
</evidence>
<keyword evidence="7" id="KW-0333">Golgi apparatus</keyword>
<dbReference type="CDD" id="cd11574">
    <property type="entry name" value="GH99"/>
    <property type="match status" value="1"/>
</dbReference>
<evidence type="ECO:0000256" key="9">
    <source>
        <dbReference type="SAM" id="Phobius"/>
    </source>
</evidence>
<keyword evidence="4" id="KW-0378">Hydrolase</keyword>
<reference evidence="10" key="2">
    <citation type="journal article" date="2007" name="Science">
        <title>Draft genome sequence of the sexually transmitted pathogen Trichomonas vaginalis.</title>
        <authorList>
            <person name="Carlton J.M."/>
            <person name="Hirt R.P."/>
            <person name="Silva J.C."/>
            <person name="Delcher A.L."/>
            <person name="Schatz M."/>
            <person name="Zhao Q."/>
            <person name="Wortman J.R."/>
            <person name="Bidwell S.L."/>
            <person name="Alsmark U.C.M."/>
            <person name="Besteiro S."/>
            <person name="Sicheritz-Ponten T."/>
            <person name="Noel C.J."/>
            <person name="Dacks J.B."/>
            <person name="Foster P.G."/>
            <person name="Simillion C."/>
            <person name="Van de Peer Y."/>
            <person name="Miranda-Saavedra D."/>
            <person name="Barton G.J."/>
            <person name="Westrop G.D."/>
            <person name="Mueller S."/>
            <person name="Dessi D."/>
            <person name="Fiori P.L."/>
            <person name="Ren Q."/>
            <person name="Paulsen I."/>
            <person name="Zhang H."/>
            <person name="Bastida-Corcuera F.D."/>
            <person name="Simoes-Barbosa A."/>
            <person name="Brown M.T."/>
            <person name="Hayes R.D."/>
            <person name="Mukherjee M."/>
            <person name="Okumura C.Y."/>
            <person name="Schneider R."/>
            <person name="Smith A.J."/>
            <person name="Vanacova S."/>
            <person name="Villalvazo M."/>
            <person name="Haas B.J."/>
            <person name="Pertea M."/>
            <person name="Feldblyum T.V."/>
            <person name="Utterback T.R."/>
            <person name="Shu C.L."/>
            <person name="Osoegawa K."/>
            <person name="de Jong P.J."/>
            <person name="Hrdy I."/>
            <person name="Horvathova L."/>
            <person name="Zubacova Z."/>
            <person name="Dolezal P."/>
            <person name="Malik S.B."/>
            <person name="Logsdon J.M. Jr."/>
            <person name="Henze K."/>
            <person name="Gupta A."/>
            <person name="Wang C.C."/>
            <person name="Dunne R.L."/>
            <person name="Upcroft J.A."/>
            <person name="Upcroft P."/>
            <person name="White O."/>
            <person name="Salzberg S.L."/>
            <person name="Tang P."/>
            <person name="Chiu C.-H."/>
            <person name="Lee Y.-S."/>
            <person name="Embley T.M."/>
            <person name="Coombs G.H."/>
            <person name="Mottram J.C."/>
            <person name="Tachezy J."/>
            <person name="Fraser-Liggett C.M."/>
            <person name="Johnson P.J."/>
        </authorList>
    </citation>
    <scope>NUCLEOTIDE SEQUENCE [LARGE SCALE GENOMIC DNA]</scope>
    <source>
        <strain evidence="10">G3</strain>
    </source>
</reference>
<dbReference type="STRING" id="5722.A2EWP6"/>
<feature type="transmembrane region" description="Helical" evidence="9">
    <location>
        <begin position="12"/>
        <end position="33"/>
    </location>
</feature>
<dbReference type="PANTHER" id="PTHR13572:SF4">
    <property type="entry name" value="RE57134P"/>
    <property type="match status" value="1"/>
</dbReference>
<dbReference type="InterPro" id="IPR026071">
    <property type="entry name" value="Glyco_Hydrolase_99"/>
</dbReference>
<evidence type="ECO:0000256" key="6">
    <source>
        <dbReference type="ARBA" id="ARBA00022989"/>
    </source>
</evidence>
<dbReference type="VEuPathDB" id="TrichDB:TVAGG3_0569140"/>
<evidence type="ECO:0000256" key="7">
    <source>
        <dbReference type="ARBA" id="ARBA00023034"/>
    </source>
</evidence>
<dbReference type="OMA" id="VHWDHVM"/>
<dbReference type="Pfam" id="PF16317">
    <property type="entry name" value="Glyco_hydro_99"/>
    <property type="match status" value="1"/>
</dbReference>
<keyword evidence="5" id="KW-0735">Signal-anchor</keyword>
<evidence type="ECO:0000256" key="3">
    <source>
        <dbReference type="ARBA" id="ARBA00022692"/>
    </source>
</evidence>
<keyword evidence="6 9" id="KW-1133">Transmembrane helix</keyword>
<organism evidence="10 11">
    <name type="scientific">Trichomonas vaginalis (strain ATCC PRA-98 / G3)</name>
    <dbReference type="NCBI Taxonomy" id="412133"/>
    <lineage>
        <taxon>Eukaryota</taxon>
        <taxon>Metamonada</taxon>
        <taxon>Parabasalia</taxon>
        <taxon>Trichomonadida</taxon>
        <taxon>Trichomonadidae</taxon>
        <taxon>Trichomonas</taxon>
    </lineage>
</organism>
<name>A2EWP6_TRIV3</name>
<evidence type="ECO:0000256" key="5">
    <source>
        <dbReference type="ARBA" id="ARBA00022968"/>
    </source>
</evidence>
<dbReference type="OrthoDB" id="406152at2759"/>
<evidence type="ECO:0000313" key="10">
    <source>
        <dbReference type="EMBL" id="EAY02934.1"/>
    </source>
</evidence>
<dbReference type="EMBL" id="DS113520">
    <property type="protein sequence ID" value="EAY02934.1"/>
    <property type="molecule type" value="Genomic_DNA"/>
</dbReference>
<keyword evidence="8 9" id="KW-0472">Membrane</keyword>
<dbReference type="InParanoid" id="A2EWP6"/>
<gene>
    <name evidence="10" type="ORF">TVAG_040840</name>
</gene>
<evidence type="ECO:0000256" key="8">
    <source>
        <dbReference type="ARBA" id="ARBA00023136"/>
    </source>
</evidence>
<comment type="similarity">
    <text evidence="2">Belongs to the glycosyl hydrolase 99 family.</text>
</comment>
<evidence type="ECO:0000256" key="2">
    <source>
        <dbReference type="ARBA" id="ARBA00009559"/>
    </source>
</evidence>
<dbReference type="GO" id="GO:0000139">
    <property type="term" value="C:Golgi membrane"/>
    <property type="evidence" value="ECO:0007669"/>
    <property type="project" value="UniProtKB-SubCell"/>
</dbReference>
<keyword evidence="3 9" id="KW-0812">Transmembrane</keyword>
<dbReference type="AlphaFoldDB" id="A2EWP6"/>